<dbReference type="GO" id="GO:0030170">
    <property type="term" value="F:pyridoxal phosphate binding"/>
    <property type="evidence" value="ECO:0007669"/>
    <property type="project" value="InterPro"/>
</dbReference>
<dbReference type="InterPro" id="IPR004838">
    <property type="entry name" value="NHTrfase_class1_PyrdxlP-BS"/>
</dbReference>
<keyword evidence="5" id="KW-0663">Pyridoxal phosphate</keyword>
<evidence type="ECO:0000256" key="3">
    <source>
        <dbReference type="ARBA" id="ARBA00022576"/>
    </source>
</evidence>
<dbReference type="SUPFAM" id="SSF53383">
    <property type="entry name" value="PLP-dependent transferases"/>
    <property type="match status" value="1"/>
</dbReference>
<reference evidence="8 9" key="1">
    <citation type="submission" date="2016-03" db="EMBL/GenBank/DDBJ databases">
        <authorList>
            <consortium name="Pathogen Informatics"/>
        </authorList>
    </citation>
    <scope>NUCLEOTIDE SEQUENCE [LARGE SCALE GENOMIC DNA]</scope>
    <source>
        <strain evidence="8 9">NCTC13364</strain>
    </source>
</reference>
<evidence type="ECO:0000256" key="2">
    <source>
        <dbReference type="ARBA" id="ARBA00007441"/>
    </source>
</evidence>
<evidence type="ECO:0000256" key="4">
    <source>
        <dbReference type="ARBA" id="ARBA00022679"/>
    </source>
</evidence>
<proteinExistence type="inferred from homology"/>
<comment type="cofactor">
    <cofactor evidence="1 6">
        <name>pyridoxal 5'-phosphate</name>
        <dbReference type="ChEBI" id="CHEBI:597326"/>
    </cofactor>
</comment>
<dbReference type="CDD" id="cd00609">
    <property type="entry name" value="AAT_like"/>
    <property type="match status" value="1"/>
</dbReference>
<evidence type="ECO:0000313" key="8">
    <source>
        <dbReference type="EMBL" id="SAI26743.1"/>
    </source>
</evidence>
<keyword evidence="4 6" id="KW-0808">Transferase</keyword>
<accession>A0A157NZN2</accession>
<sequence>MKYASDRLASVGASASERASQRARELIAQGIDVISLAAGEPDFDTPEHIIKAAIDALNNGQTHYTGVGGTLQLKKAIIEKFRRDNGLEFAMNEVLATPGAKSAVYMALAATLDDGEEVIVPAPHWVSYSDMTRLAGGVSVVVPCTEETRYKLTPAALRRAITPRSRWLIVNSPNNPSGAVYSESELLGLAEVLREFPQVLVMMDEIYEHIIFDGRRFHSLAKVAPDLAPRVLTLNGVSKGYAMTGWRIGFVGGPAPLIDAMRLVQSQTIGSICSFAQAGAVIALTGTQDFLAERSQVFQKRRDAMLERINAIAGLSCESPEGAFYLYVNCKRLIGRKTPDGTTLESDKDVTDFLLETARVAVVNGAAYGLSPYIRLSVATSESRLMAAADRIAAAVARLA</sequence>
<evidence type="ECO:0000256" key="6">
    <source>
        <dbReference type="RuleBase" id="RU000481"/>
    </source>
</evidence>
<comment type="similarity">
    <text evidence="2 6">Belongs to the class-I pyridoxal-phosphate-dependent aminotransferase family.</text>
</comment>
<dbReference type="Proteomes" id="UP000077037">
    <property type="component" value="Unassembled WGS sequence"/>
</dbReference>
<dbReference type="Gene3D" id="3.90.1150.10">
    <property type="entry name" value="Aspartate Aminotransferase, domain 1"/>
    <property type="match status" value="1"/>
</dbReference>
<protein>
    <recommendedName>
        <fullName evidence="6">Aminotransferase</fullName>
        <ecNumber evidence="6">2.6.1.-</ecNumber>
    </recommendedName>
</protein>
<gene>
    <name evidence="8" type="ORF">SAMEA1982600_02111</name>
</gene>
<dbReference type="GO" id="GO:0008483">
    <property type="term" value="F:transaminase activity"/>
    <property type="evidence" value="ECO:0007669"/>
    <property type="project" value="UniProtKB-KW"/>
</dbReference>
<dbReference type="InterPro" id="IPR015422">
    <property type="entry name" value="PyrdxlP-dep_Trfase_small"/>
</dbReference>
<dbReference type="InterPro" id="IPR004839">
    <property type="entry name" value="Aminotransferase_I/II_large"/>
</dbReference>
<organism evidence="8 9">
    <name type="scientific">Bordetella ansorpii</name>
    <dbReference type="NCBI Taxonomy" id="288768"/>
    <lineage>
        <taxon>Bacteria</taxon>
        <taxon>Pseudomonadati</taxon>
        <taxon>Pseudomonadota</taxon>
        <taxon>Betaproteobacteria</taxon>
        <taxon>Burkholderiales</taxon>
        <taxon>Alcaligenaceae</taxon>
        <taxon>Bordetella</taxon>
    </lineage>
</organism>
<dbReference type="FunFam" id="3.40.640.10:FF:000033">
    <property type="entry name" value="Aspartate aminotransferase"/>
    <property type="match status" value="1"/>
</dbReference>
<evidence type="ECO:0000313" key="9">
    <source>
        <dbReference type="Proteomes" id="UP000077037"/>
    </source>
</evidence>
<dbReference type="RefSeq" id="WP_066411381.1">
    <property type="nucleotide sequence ID" value="NZ_FKBS01000014.1"/>
</dbReference>
<feature type="domain" description="Aminotransferase class I/classII large" evidence="7">
    <location>
        <begin position="32"/>
        <end position="392"/>
    </location>
</feature>
<dbReference type="OrthoDB" id="9803354at2"/>
<name>A0A157NZN2_9BORD</name>
<dbReference type="GO" id="GO:0006520">
    <property type="term" value="P:amino acid metabolic process"/>
    <property type="evidence" value="ECO:0007669"/>
    <property type="project" value="InterPro"/>
</dbReference>
<dbReference type="PANTHER" id="PTHR46383">
    <property type="entry name" value="ASPARTATE AMINOTRANSFERASE"/>
    <property type="match status" value="1"/>
</dbReference>
<dbReference type="InterPro" id="IPR015421">
    <property type="entry name" value="PyrdxlP-dep_Trfase_major"/>
</dbReference>
<dbReference type="Gene3D" id="3.40.640.10">
    <property type="entry name" value="Type I PLP-dependent aspartate aminotransferase-like (Major domain)"/>
    <property type="match status" value="1"/>
</dbReference>
<dbReference type="AlphaFoldDB" id="A0A157NZN2"/>
<dbReference type="Pfam" id="PF00155">
    <property type="entry name" value="Aminotran_1_2"/>
    <property type="match status" value="1"/>
</dbReference>
<evidence type="ECO:0000259" key="7">
    <source>
        <dbReference type="Pfam" id="PF00155"/>
    </source>
</evidence>
<dbReference type="InterPro" id="IPR015424">
    <property type="entry name" value="PyrdxlP-dep_Trfase"/>
</dbReference>
<dbReference type="PANTHER" id="PTHR46383:SF1">
    <property type="entry name" value="ASPARTATE AMINOTRANSFERASE"/>
    <property type="match status" value="1"/>
</dbReference>
<evidence type="ECO:0000256" key="1">
    <source>
        <dbReference type="ARBA" id="ARBA00001933"/>
    </source>
</evidence>
<dbReference type="EMBL" id="FKBS01000014">
    <property type="protein sequence ID" value="SAI26743.1"/>
    <property type="molecule type" value="Genomic_DNA"/>
</dbReference>
<dbReference type="PROSITE" id="PS00105">
    <property type="entry name" value="AA_TRANSFER_CLASS_1"/>
    <property type="match status" value="1"/>
</dbReference>
<evidence type="ECO:0000256" key="5">
    <source>
        <dbReference type="ARBA" id="ARBA00022898"/>
    </source>
</evidence>
<dbReference type="EC" id="2.6.1.-" evidence="6"/>
<keyword evidence="3 6" id="KW-0032">Aminotransferase</keyword>
<dbReference type="InterPro" id="IPR050596">
    <property type="entry name" value="AspAT/PAT-like"/>
</dbReference>